<dbReference type="Proteomes" id="UP000790709">
    <property type="component" value="Unassembled WGS sequence"/>
</dbReference>
<dbReference type="EMBL" id="MU266454">
    <property type="protein sequence ID" value="KAH7923364.1"/>
    <property type="molecule type" value="Genomic_DNA"/>
</dbReference>
<name>A0ACB8BCY7_9AGAM</name>
<evidence type="ECO:0000313" key="1">
    <source>
        <dbReference type="EMBL" id="KAH7923364.1"/>
    </source>
</evidence>
<comment type="caution">
    <text evidence="1">The sequence shown here is derived from an EMBL/GenBank/DDBJ whole genome shotgun (WGS) entry which is preliminary data.</text>
</comment>
<protein>
    <submittedName>
        <fullName evidence="1">Haloacid dehalogenase</fullName>
    </submittedName>
</protein>
<evidence type="ECO:0000313" key="2">
    <source>
        <dbReference type="Proteomes" id="UP000790709"/>
    </source>
</evidence>
<sequence length="264" mass="29482">MSTDNSNFNLRDVEAFVFDVFGTTVDWFTTVSREVALKSRGQIAVGSQDAMDFANEWREGYKRTVTGSRDSYRVSQGGEGPHSIDVMHKELLEEMLDSPRWSRLAPVWNEKDRQDLTMIWHNLDAYPGDTLEGLAKLKENAIIVTLSNGNFRLLLDMAKNAKLPWDAILSAEMFDTYKPDPKAYLSAAHHLSLEPHKIAMVAAHKYDLQGAAKVGFKTIYVPRPAEDTPEIRADMKAKKDGGEVDLVAGSFVELGALVAAAHRR</sequence>
<proteinExistence type="predicted"/>
<gene>
    <name evidence="1" type="ORF">BV22DRAFT_586267</name>
</gene>
<organism evidence="1 2">
    <name type="scientific">Leucogyrophana mollusca</name>
    <dbReference type="NCBI Taxonomy" id="85980"/>
    <lineage>
        <taxon>Eukaryota</taxon>
        <taxon>Fungi</taxon>
        <taxon>Dikarya</taxon>
        <taxon>Basidiomycota</taxon>
        <taxon>Agaricomycotina</taxon>
        <taxon>Agaricomycetes</taxon>
        <taxon>Agaricomycetidae</taxon>
        <taxon>Boletales</taxon>
        <taxon>Boletales incertae sedis</taxon>
        <taxon>Leucogyrophana</taxon>
    </lineage>
</organism>
<reference evidence="1" key="1">
    <citation type="journal article" date="2021" name="New Phytol.">
        <title>Evolutionary innovations through gain and loss of genes in the ectomycorrhizal Boletales.</title>
        <authorList>
            <person name="Wu G."/>
            <person name="Miyauchi S."/>
            <person name="Morin E."/>
            <person name="Kuo A."/>
            <person name="Drula E."/>
            <person name="Varga T."/>
            <person name="Kohler A."/>
            <person name="Feng B."/>
            <person name="Cao Y."/>
            <person name="Lipzen A."/>
            <person name="Daum C."/>
            <person name="Hundley H."/>
            <person name="Pangilinan J."/>
            <person name="Johnson J."/>
            <person name="Barry K."/>
            <person name="LaButti K."/>
            <person name="Ng V."/>
            <person name="Ahrendt S."/>
            <person name="Min B."/>
            <person name="Choi I.G."/>
            <person name="Park H."/>
            <person name="Plett J.M."/>
            <person name="Magnuson J."/>
            <person name="Spatafora J.W."/>
            <person name="Nagy L.G."/>
            <person name="Henrissat B."/>
            <person name="Grigoriev I.V."/>
            <person name="Yang Z.L."/>
            <person name="Xu J."/>
            <person name="Martin F.M."/>
        </authorList>
    </citation>
    <scope>NUCLEOTIDE SEQUENCE</scope>
    <source>
        <strain evidence="1">KUC20120723A-06</strain>
    </source>
</reference>
<accession>A0ACB8BCY7</accession>
<keyword evidence="2" id="KW-1185">Reference proteome</keyword>